<protein>
    <submittedName>
        <fullName evidence="2">Uncharacterized protein</fullName>
    </submittedName>
</protein>
<dbReference type="AlphaFoldDB" id="A0A812M7S6"/>
<proteinExistence type="predicted"/>
<organism evidence="2 3">
    <name type="scientific">Symbiodinium pilosum</name>
    <name type="common">Dinoflagellate</name>
    <dbReference type="NCBI Taxonomy" id="2952"/>
    <lineage>
        <taxon>Eukaryota</taxon>
        <taxon>Sar</taxon>
        <taxon>Alveolata</taxon>
        <taxon>Dinophyceae</taxon>
        <taxon>Suessiales</taxon>
        <taxon>Symbiodiniaceae</taxon>
        <taxon>Symbiodinium</taxon>
    </lineage>
</organism>
<evidence type="ECO:0000313" key="2">
    <source>
        <dbReference type="EMBL" id="CAE7256783.1"/>
    </source>
</evidence>
<evidence type="ECO:0000313" key="3">
    <source>
        <dbReference type="Proteomes" id="UP000649617"/>
    </source>
</evidence>
<reference evidence="2" key="1">
    <citation type="submission" date="2021-02" db="EMBL/GenBank/DDBJ databases">
        <authorList>
            <person name="Dougan E. K."/>
            <person name="Rhodes N."/>
            <person name="Thang M."/>
            <person name="Chan C."/>
        </authorList>
    </citation>
    <scope>NUCLEOTIDE SEQUENCE</scope>
</reference>
<keyword evidence="1" id="KW-1133">Transmembrane helix</keyword>
<keyword evidence="1" id="KW-0472">Membrane</keyword>
<dbReference type="EMBL" id="CAJNIZ010007286">
    <property type="protein sequence ID" value="CAE7256783.1"/>
    <property type="molecule type" value="Genomic_DNA"/>
</dbReference>
<sequence>MALRLWHLRSWSWPVTLSMIWIMNVYTICCLELLLGPGYLRGLCAEPTSRQAFNPNLWQDYPLGC</sequence>
<comment type="caution">
    <text evidence="2">The sequence shown here is derived from an EMBL/GenBank/DDBJ whole genome shotgun (WGS) entry which is preliminary data.</text>
</comment>
<keyword evidence="3" id="KW-1185">Reference proteome</keyword>
<dbReference type="OrthoDB" id="415877at2759"/>
<dbReference type="Proteomes" id="UP000649617">
    <property type="component" value="Unassembled WGS sequence"/>
</dbReference>
<gene>
    <name evidence="2" type="ORF">SPIL2461_LOCUS5230</name>
</gene>
<accession>A0A812M7S6</accession>
<name>A0A812M7S6_SYMPI</name>
<feature type="transmembrane region" description="Helical" evidence="1">
    <location>
        <begin position="20"/>
        <end position="40"/>
    </location>
</feature>
<evidence type="ECO:0000256" key="1">
    <source>
        <dbReference type="SAM" id="Phobius"/>
    </source>
</evidence>
<keyword evidence="1" id="KW-0812">Transmembrane</keyword>